<keyword evidence="8" id="KW-0028">Amino-acid biosynthesis</keyword>
<dbReference type="EMBL" id="QZEI01000026">
    <property type="protein sequence ID" value="RLV59816.1"/>
    <property type="molecule type" value="Genomic_DNA"/>
</dbReference>
<proteinExistence type="inferred from homology"/>
<feature type="active site" description="For GATase activity" evidence="8">
    <location>
        <position position="2"/>
    </location>
</feature>
<comment type="caution">
    <text evidence="12">The sequence shown here is derived from an EMBL/GenBank/DDBJ whole genome shotgun (WGS) entry which is preliminary data.</text>
</comment>
<dbReference type="CDD" id="cd01991">
    <property type="entry name" value="Asn_synthase_B_C"/>
    <property type="match status" value="1"/>
</dbReference>
<evidence type="ECO:0000256" key="6">
    <source>
        <dbReference type="ARBA" id="ARBA00022962"/>
    </source>
</evidence>
<evidence type="ECO:0000256" key="5">
    <source>
        <dbReference type="ARBA" id="ARBA00022840"/>
    </source>
</evidence>
<dbReference type="InterPro" id="IPR051786">
    <property type="entry name" value="ASN_synthetase/amidase"/>
</dbReference>
<dbReference type="GO" id="GO:0005829">
    <property type="term" value="C:cytosol"/>
    <property type="evidence" value="ECO:0007669"/>
    <property type="project" value="TreeGrafter"/>
</dbReference>
<evidence type="ECO:0000259" key="11">
    <source>
        <dbReference type="PROSITE" id="PS51278"/>
    </source>
</evidence>
<dbReference type="PANTHER" id="PTHR43284">
    <property type="entry name" value="ASPARAGINE SYNTHETASE (GLUTAMINE-HYDROLYZING)"/>
    <property type="match status" value="1"/>
</dbReference>
<dbReference type="InterPro" id="IPR014729">
    <property type="entry name" value="Rossmann-like_a/b/a_fold"/>
</dbReference>
<dbReference type="SUPFAM" id="SSF56235">
    <property type="entry name" value="N-terminal nucleophile aminohydrolases (Ntn hydrolases)"/>
    <property type="match status" value="1"/>
</dbReference>
<dbReference type="InterPro" id="IPR017932">
    <property type="entry name" value="GATase_2_dom"/>
</dbReference>
<evidence type="ECO:0000256" key="10">
    <source>
        <dbReference type="PIRSR" id="PIRSR001589-3"/>
    </source>
</evidence>
<dbReference type="CDD" id="cd00712">
    <property type="entry name" value="AsnB"/>
    <property type="match status" value="1"/>
</dbReference>
<dbReference type="InterPro" id="IPR029055">
    <property type="entry name" value="Ntn_hydrolases_N"/>
</dbReference>
<dbReference type="EC" id="6.3.5.4" evidence="3"/>
<dbReference type="Pfam" id="PF13537">
    <property type="entry name" value="GATase_7"/>
    <property type="match status" value="1"/>
</dbReference>
<keyword evidence="12" id="KW-0436">Ligase</keyword>
<dbReference type="Pfam" id="PF00733">
    <property type="entry name" value="Asn_synthase"/>
    <property type="match status" value="1"/>
</dbReference>
<dbReference type="InterPro" id="IPR033738">
    <property type="entry name" value="AsnB_N"/>
</dbReference>
<evidence type="ECO:0000256" key="3">
    <source>
        <dbReference type="ARBA" id="ARBA00012737"/>
    </source>
</evidence>
<comment type="catalytic activity">
    <reaction evidence="7">
        <text>L-aspartate + L-glutamine + ATP + H2O = L-asparagine + L-glutamate + AMP + diphosphate + H(+)</text>
        <dbReference type="Rhea" id="RHEA:12228"/>
        <dbReference type="ChEBI" id="CHEBI:15377"/>
        <dbReference type="ChEBI" id="CHEBI:15378"/>
        <dbReference type="ChEBI" id="CHEBI:29985"/>
        <dbReference type="ChEBI" id="CHEBI:29991"/>
        <dbReference type="ChEBI" id="CHEBI:30616"/>
        <dbReference type="ChEBI" id="CHEBI:33019"/>
        <dbReference type="ChEBI" id="CHEBI:58048"/>
        <dbReference type="ChEBI" id="CHEBI:58359"/>
        <dbReference type="ChEBI" id="CHEBI:456215"/>
        <dbReference type="EC" id="6.3.5.4"/>
    </reaction>
</comment>
<dbReference type="AlphaFoldDB" id="A0A3L8PWR9"/>
<feature type="site" description="Important for beta-aspartyl-AMP intermediate formation" evidence="10">
    <location>
        <position position="367"/>
    </location>
</feature>
<organism evidence="12 13">
    <name type="scientific">Parashewanella curva</name>
    <dbReference type="NCBI Taxonomy" id="2338552"/>
    <lineage>
        <taxon>Bacteria</taxon>
        <taxon>Pseudomonadati</taxon>
        <taxon>Pseudomonadota</taxon>
        <taxon>Gammaproteobacteria</taxon>
        <taxon>Alteromonadales</taxon>
        <taxon>Shewanellaceae</taxon>
        <taxon>Parashewanella</taxon>
    </lineage>
</organism>
<dbReference type="NCBIfam" id="TIGR01536">
    <property type="entry name" value="asn_synth_AEB"/>
    <property type="match status" value="1"/>
</dbReference>
<evidence type="ECO:0000313" key="13">
    <source>
        <dbReference type="Proteomes" id="UP000281474"/>
    </source>
</evidence>
<dbReference type="OrthoDB" id="9763290at2"/>
<dbReference type="RefSeq" id="WP_121838879.1">
    <property type="nucleotide sequence ID" value="NZ_ML014775.1"/>
</dbReference>
<evidence type="ECO:0000256" key="8">
    <source>
        <dbReference type="PIRSR" id="PIRSR001589-1"/>
    </source>
</evidence>
<dbReference type="InterPro" id="IPR006426">
    <property type="entry name" value="Asn_synth_AEB"/>
</dbReference>
<keyword evidence="5 9" id="KW-0067">ATP-binding</keyword>
<dbReference type="GO" id="GO:0006529">
    <property type="term" value="P:asparagine biosynthetic process"/>
    <property type="evidence" value="ECO:0007669"/>
    <property type="project" value="UniProtKB-KW"/>
</dbReference>
<keyword evidence="13" id="KW-1185">Reference proteome</keyword>
<feature type="binding site" evidence="9">
    <location>
        <position position="100"/>
    </location>
    <ligand>
        <name>L-glutamine</name>
        <dbReference type="ChEBI" id="CHEBI:58359"/>
    </ligand>
</feature>
<dbReference type="Gene3D" id="3.40.50.620">
    <property type="entry name" value="HUPs"/>
    <property type="match status" value="2"/>
</dbReference>
<feature type="domain" description="Glutamine amidotransferase type-2" evidence="11">
    <location>
        <begin position="2"/>
        <end position="211"/>
    </location>
</feature>
<evidence type="ECO:0000256" key="7">
    <source>
        <dbReference type="ARBA" id="ARBA00048741"/>
    </source>
</evidence>
<dbReference type="Gene3D" id="3.60.20.10">
    <property type="entry name" value="Glutamine Phosphoribosylpyrophosphate, subunit 1, domain 1"/>
    <property type="match status" value="1"/>
</dbReference>
<reference evidence="12 13" key="1">
    <citation type="submission" date="2018-09" db="EMBL/GenBank/DDBJ databases">
        <title>Phylogeny of the Shewanellaceae, and recommendation for two new genera, Pseudoshewanella and Parashewanella.</title>
        <authorList>
            <person name="Wang G."/>
        </authorList>
    </citation>
    <scope>NUCLEOTIDE SEQUENCE [LARGE SCALE GENOMIC DNA]</scope>
    <source>
        <strain evidence="12 13">C51</strain>
    </source>
</reference>
<dbReference type="SUPFAM" id="SSF52402">
    <property type="entry name" value="Adenine nucleotide alpha hydrolases-like"/>
    <property type="match status" value="1"/>
</dbReference>
<name>A0A3L8PWR9_9GAMM</name>
<evidence type="ECO:0000313" key="12">
    <source>
        <dbReference type="EMBL" id="RLV59816.1"/>
    </source>
</evidence>
<comment type="pathway">
    <text evidence="1">Amino-acid biosynthesis; L-asparagine biosynthesis; L-asparagine from L-aspartate (L-Gln route): step 1/1.</text>
</comment>
<dbReference type="PIRSF" id="PIRSF001589">
    <property type="entry name" value="Asn_synthetase_glu-h"/>
    <property type="match status" value="1"/>
</dbReference>
<evidence type="ECO:0000256" key="1">
    <source>
        <dbReference type="ARBA" id="ARBA00005187"/>
    </source>
</evidence>
<evidence type="ECO:0000256" key="4">
    <source>
        <dbReference type="ARBA" id="ARBA00022741"/>
    </source>
</evidence>
<dbReference type="GO" id="GO:0005524">
    <property type="term" value="F:ATP binding"/>
    <property type="evidence" value="ECO:0007669"/>
    <property type="project" value="UniProtKB-KW"/>
</dbReference>
<dbReference type="PANTHER" id="PTHR43284:SF1">
    <property type="entry name" value="ASPARAGINE SYNTHETASE"/>
    <property type="match status" value="1"/>
</dbReference>
<sequence length="642" mass="73219">MCGILATFSLTRSISESQVLTALSALNHRGPDETGIWQEKGTSVFLGHTRLSIIDLKGGHQPMLSEDKSIVAIVNGEFYDYQKITQELQQQGYTFKTHCDSEILINLYLHYGTACLEHLRGEFAFVIWDRQKNRVFAGRDRFGIKPLFYYQDEVNIYFASEIKAFKALGLPLKWDKDTFFSEITMFHTPDATLFEQVKEVKPAHYLLKPLHSYSIDLISYWDFYYPTQGHNLNISEQEAVEAVTEQFQEAVKLRLMADVPVACYLSGGIDSCSILGMAQHLSKKQITALTLSFDHKDYDEFPYAKEMAEHTNSRFVPIPVTADDIADNFADSVYNSEKAVLNGHGVSKYILSRETQKQGFKVVLTGEGADEFLAGYPSFRQDYLKYHSDELSEDEKAEIEAHLKQSNAVSKGIVMAEDEISLPLLQNQLGFTPSWVAAFIHGPSFFRDILKKDYLAHIGKRNPCEDFIEKLNFNSAIKGRSKLNQSLYTWTRTLLPHYLLTNLGDRMEMAHSIEARLPFLDHKLVELLVQLPENLKIRGLKEKYLLREAMKPWLTNTMYKRNKHPFLAPPAVKSQNPRLLEFFLDTIHSDKIHSVPFFDAAKLQKACANLTKKTPSQLGQLDIQMHIAVSTIIIGDKFNLSN</sequence>
<keyword evidence="6 8" id="KW-0315">Glutamine amidotransferase</keyword>
<keyword evidence="8" id="KW-0061">Asparagine biosynthesis</keyword>
<keyword evidence="4 9" id="KW-0547">Nucleotide-binding</keyword>
<dbReference type="Proteomes" id="UP000281474">
    <property type="component" value="Unassembled WGS sequence"/>
</dbReference>
<evidence type="ECO:0000256" key="9">
    <source>
        <dbReference type="PIRSR" id="PIRSR001589-2"/>
    </source>
</evidence>
<protein>
    <recommendedName>
        <fullName evidence="3">asparagine synthase (glutamine-hydrolyzing)</fullName>
        <ecNumber evidence="3">6.3.5.4</ecNumber>
    </recommendedName>
</protein>
<dbReference type="InterPro" id="IPR001962">
    <property type="entry name" value="Asn_synthase"/>
</dbReference>
<accession>A0A3L8PWR9</accession>
<comment type="similarity">
    <text evidence="2">Belongs to the asparagine synthetase family.</text>
</comment>
<gene>
    <name evidence="12" type="primary">asnB</name>
    <name evidence="12" type="ORF">D5018_10090</name>
</gene>
<dbReference type="GO" id="GO:0004066">
    <property type="term" value="F:asparagine synthase (glutamine-hydrolyzing) activity"/>
    <property type="evidence" value="ECO:0007669"/>
    <property type="project" value="UniProtKB-EC"/>
</dbReference>
<dbReference type="PROSITE" id="PS51278">
    <property type="entry name" value="GATASE_TYPE_2"/>
    <property type="match status" value="1"/>
</dbReference>
<evidence type="ECO:0000256" key="2">
    <source>
        <dbReference type="ARBA" id="ARBA00005752"/>
    </source>
</evidence>